<evidence type="ECO:0000256" key="4">
    <source>
        <dbReference type="ARBA" id="ARBA00022496"/>
    </source>
</evidence>
<dbReference type="PROSITE" id="PS52016">
    <property type="entry name" value="TONB_DEPENDENT_REC_3"/>
    <property type="match status" value="1"/>
</dbReference>
<dbReference type="PANTHER" id="PTHR32552">
    <property type="entry name" value="FERRICHROME IRON RECEPTOR-RELATED"/>
    <property type="match status" value="1"/>
</dbReference>
<dbReference type="EMBL" id="JAJIRN010000009">
    <property type="protein sequence ID" value="MCV2370496.1"/>
    <property type="molecule type" value="Genomic_DNA"/>
</dbReference>
<keyword evidence="17" id="KW-1185">Reference proteome</keyword>
<keyword evidence="7" id="KW-0406">Ion transport</keyword>
<feature type="domain" description="TonB-dependent receptor-like beta-barrel" evidence="14">
    <location>
        <begin position="346"/>
        <end position="862"/>
    </location>
</feature>
<comment type="caution">
    <text evidence="16">The sequence shown here is derived from an EMBL/GenBank/DDBJ whole genome shotgun (WGS) entry which is preliminary data.</text>
</comment>
<evidence type="ECO:0000313" key="17">
    <source>
        <dbReference type="Proteomes" id="UP001209701"/>
    </source>
</evidence>
<dbReference type="Pfam" id="PF00593">
    <property type="entry name" value="TonB_dep_Rec_b-barrel"/>
    <property type="match status" value="1"/>
</dbReference>
<evidence type="ECO:0000256" key="11">
    <source>
        <dbReference type="PROSITE-ProRule" id="PRU01360"/>
    </source>
</evidence>
<keyword evidence="13" id="KW-0732">Signal</keyword>
<feature type="chain" id="PRO_5045802991" evidence="13">
    <location>
        <begin position="40"/>
        <end position="896"/>
    </location>
</feature>
<dbReference type="Gene3D" id="2.40.170.20">
    <property type="entry name" value="TonB-dependent receptor, beta-barrel domain"/>
    <property type="match status" value="1"/>
</dbReference>
<reference evidence="16 17" key="1">
    <citation type="submission" date="2021-11" db="EMBL/GenBank/DDBJ databases">
        <authorList>
            <person name="Liang Q."/>
            <person name="Mou H."/>
            <person name="Liu Z."/>
        </authorList>
    </citation>
    <scope>NUCLEOTIDE SEQUENCE [LARGE SCALE GENOMIC DNA]</scope>
    <source>
        <strain evidence="16 17">CHU3</strain>
    </source>
</reference>
<dbReference type="RefSeq" id="WP_263573078.1">
    <property type="nucleotide sequence ID" value="NZ_JAJIRN010000009.1"/>
</dbReference>
<keyword evidence="2 11" id="KW-0813">Transport</keyword>
<sequence length="896" mass="98425">MRVAILSFRPGRSPAILLKPTATRLAVVALLGMAMPAFAQQAPAAGNDAKAAAATNELPTVMVTATRVSSSLLQTPVAVTAVTQEKLTREGITDVRGLSGSVPNMQISTGADSGVQISIRGVSSNNFTEIGDPAVGLHVGGLYSPRPQGAMALMFDLEQVEVLRGPQGTLFGRNSTAGSVNIIPAKPEFGETYGSTEVDFGNYNKRQFNLVQNIGISDKFAIRATLSKVTRDGWINQSQDFTDVYDPVHGLQPDGIPDVDQRRNSKVGKKDYYYNKDEWAGRISARAKFSNEIEASLSYEKFQNSGAGELAMKDCDQAAGTAYACPGGKWDAKVNVPGKIDMSIDTVRGGLIWNLNKSSTLEYNFAYADQRRSQQTDDDAGYHPLASQVNVHLPVSSDEEQWGVWPIADNSSNTIDSKYISTVHELQFKQKTDNLQYVLGAFWMHEKNQINYAQDMLMTAPYGLPASAYFAQANRPVDSKALFAQADWKFAPTWTATLGGRYSWDSKEDIGGRNYGTYNSYDGTYYNGRYDPGHPGAEGFRPHSTKDLTKDMGAFAGVGAYAGYGEPAHNDHAESWKKFTYRLGLMKQLTPKDMVYSSLATGYKAGGFGDKDPFCTEHACEGQYAGKATFLPYKPETVTNFEFGYKGLMLENRLSLSATAFYSKYKDMQVTGDAFMTKFKPTEQCPANSIGCDIHNTWQTINVGVVDIAGLELEVDYKPWAGARLGGFFSYLSTKMKDYPSFSDNWLCDYRGEMGATACPPAYQGSDPTLAGRNVYDITGNQLPLAPKYSFGVSFSQDFNLGGGYKLTPWFNLKWQDKMYFTLRNLDNPHISDAQAAYAKVDASIKLRGPKDWHVEAYVLNLGNKMSKNSLAGGDGWVKGTWNDPRMFGVRIGVEY</sequence>
<organism evidence="16 17">
    <name type="scientific">Roseateles oligotrophus</name>
    <dbReference type="NCBI Taxonomy" id="1769250"/>
    <lineage>
        <taxon>Bacteria</taxon>
        <taxon>Pseudomonadati</taxon>
        <taxon>Pseudomonadota</taxon>
        <taxon>Betaproteobacteria</taxon>
        <taxon>Burkholderiales</taxon>
        <taxon>Sphaerotilaceae</taxon>
        <taxon>Roseateles</taxon>
    </lineage>
</organism>
<keyword evidence="16" id="KW-0675">Receptor</keyword>
<feature type="signal peptide" evidence="13">
    <location>
        <begin position="1"/>
        <end position="39"/>
    </location>
</feature>
<evidence type="ECO:0000256" key="3">
    <source>
        <dbReference type="ARBA" id="ARBA00022452"/>
    </source>
</evidence>
<comment type="subcellular location">
    <subcellularLocation>
        <location evidence="1 11">Cell outer membrane</location>
        <topology evidence="1 11">Multi-pass membrane protein</topology>
    </subcellularLocation>
</comment>
<evidence type="ECO:0000256" key="6">
    <source>
        <dbReference type="ARBA" id="ARBA00023004"/>
    </source>
</evidence>
<evidence type="ECO:0000259" key="15">
    <source>
        <dbReference type="Pfam" id="PF07715"/>
    </source>
</evidence>
<evidence type="ECO:0000259" key="14">
    <source>
        <dbReference type="Pfam" id="PF00593"/>
    </source>
</evidence>
<keyword evidence="9 11" id="KW-0472">Membrane</keyword>
<dbReference type="InterPro" id="IPR012910">
    <property type="entry name" value="Plug_dom"/>
</dbReference>
<protein>
    <submittedName>
        <fullName evidence="16">TonB-dependent receptor</fullName>
    </submittedName>
</protein>
<evidence type="ECO:0000256" key="2">
    <source>
        <dbReference type="ARBA" id="ARBA00022448"/>
    </source>
</evidence>
<evidence type="ECO:0000256" key="12">
    <source>
        <dbReference type="RuleBase" id="RU003357"/>
    </source>
</evidence>
<gene>
    <name evidence="16" type="ORF">LNV07_20635</name>
</gene>
<keyword evidence="6" id="KW-0408">Iron</keyword>
<keyword evidence="3 11" id="KW-1134">Transmembrane beta strand</keyword>
<dbReference type="InterPro" id="IPR000531">
    <property type="entry name" value="Beta-barrel_TonB"/>
</dbReference>
<dbReference type="InterPro" id="IPR036942">
    <property type="entry name" value="Beta-barrel_TonB_sf"/>
</dbReference>
<evidence type="ECO:0000256" key="1">
    <source>
        <dbReference type="ARBA" id="ARBA00004571"/>
    </source>
</evidence>
<evidence type="ECO:0000256" key="7">
    <source>
        <dbReference type="ARBA" id="ARBA00023065"/>
    </source>
</evidence>
<evidence type="ECO:0000256" key="5">
    <source>
        <dbReference type="ARBA" id="ARBA00022692"/>
    </source>
</evidence>
<evidence type="ECO:0000313" key="16">
    <source>
        <dbReference type="EMBL" id="MCV2370496.1"/>
    </source>
</evidence>
<keyword evidence="10 11" id="KW-0998">Cell outer membrane</keyword>
<keyword evidence="8 12" id="KW-0798">TonB box</keyword>
<keyword evidence="4" id="KW-0410">Iron transport</keyword>
<evidence type="ECO:0000256" key="10">
    <source>
        <dbReference type="ARBA" id="ARBA00023237"/>
    </source>
</evidence>
<dbReference type="Pfam" id="PF07715">
    <property type="entry name" value="Plug"/>
    <property type="match status" value="1"/>
</dbReference>
<dbReference type="SUPFAM" id="SSF56935">
    <property type="entry name" value="Porins"/>
    <property type="match status" value="1"/>
</dbReference>
<evidence type="ECO:0000256" key="13">
    <source>
        <dbReference type="SAM" id="SignalP"/>
    </source>
</evidence>
<dbReference type="PANTHER" id="PTHR32552:SF81">
    <property type="entry name" value="TONB-DEPENDENT OUTER MEMBRANE RECEPTOR"/>
    <property type="match status" value="1"/>
</dbReference>
<dbReference type="InterPro" id="IPR039426">
    <property type="entry name" value="TonB-dep_rcpt-like"/>
</dbReference>
<evidence type="ECO:0000256" key="8">
    <source>
        <dbReference type="ARBA" id="ARBA00023077"/>
    </source>
</evidence>
<accession>A0ABT2YKB2</accession>
<name>A0ABT2YKB2_9BURK</name>
<feature type="domain" description="TonB-dependent receptor plug" evidence="15">
    <location>
        <begin position="73"/>
        <end position="178"/>
    </location>
</feature>
<proteinExistence type="inferred from homology"/>
<dbReference type="Proteomes" id="UP001209701">
    <property type="component" value="Unassembled WGS sequence"/>
</dbReference>
<comment type="similarity">
    <text evidence="11 12">Belongs to the TonB-dependent receptor family.</text>
</comment>
<keyword evidence="5 11" id="KW-0812">Transmembrane</keyword>
<evidence type="ECO:0000256" key="9">
    <source>
        <dbReference type="ARBA" id="ARBA00023136"/>
    </source>
</evidence>